<organism evidence="5 6">
    <name type="scientific">Ramlibacter tataouinensis</name>
    <dbReference type="NCBI Taxonomy" id="94132"/>
    <lineage>
        <taxon>Bacteria</taxon>
        <taxon>Pseudomonadati</taxon>
        <taxon>Pseudomonadota</taxon>
        <taxon>Betaproteobacteria</taxon>
        <taxon>Burkholderiales</taxon>
        <taxon>Comamonadaceae</taxon>
        <taxon>Ramlibacter</taxon>
    </lineage>
</organism>
<dbReference type="InterPro" id="IPR009057">
    <property type="entry name" value="Homeodomain-like_sf"/>
</dbReference>
<dbReference type="InterPro" id="IPR018060">
    <property type="entry name" value="HTH_AraC"/>
</dbReference>
<dbReference type="PANTHER" id="PTHR47894:SF4">
    <property type="entry name" value="HTH-TYPE TRANSCRIPTIONAL REGULATOR GADX"/>
    <property type="match status" value="1"/>
</dbReference>
<keyword evidence="3" id="KW-0804">Transcription</keyword>
<dbReference type="PROSITE" id="PS01124">
    <property type="entry name" value="HTH_ARAC_FAMILY_2"/>
    <property type="match status" value="1"/>
</dbReference>
<reference evidence="5 6" key="1">
    <citation type="journal article" date="2014" name="Int. J. Syst. Evol. Microbiol.">
        <title>Ramlibacter solisilvae sp. nov., isolated from forest soil, and emended description of the genus Ramlibacter.</title>
        <authorList>
            <person name="Lee H.J."/>
            <person name="Lee S.H."/>
            <person name="Lee S.S."/>
            <person name="Lee J.S."/>
            <person name="Kim Y."/>
            <person name="Kim S.C."/>
            <person name="Jeon C.O."/>
        </authorList>
    </citation>
    <scope>NUCLEOTIDE SEQUENCE [LARGE SCALE GENOMIC DNA]</scope>
    <source>
        <strain evidence="5 6">5-10</strain>
    </source>
</reference>
<dbReference type="SMART" id="SM00342">
    <property type="entry name" value="HTH_ARAC"/>
    <property type="match status" value="1"/>
</dbReference>
<evidence type="ECO:0000259" key="4">
    <source>
        <dbReference type="PROSITE" id="PS01124"/>
    </source>
</evidence>
<dbReference type="GO" id="GO:0003700">
    <property type="term" value="F:DNA-binding transcription factor activity"/>
    <property type="evidence" value="ECO:0007669"/>
    <property type="project" value="InterPro"/>
</dbReference>
<dbReference type="Proteomes" id="UP000070433">
    <property type="component" value="Chromosome"/>
</dbReference>
<accession>A0A127JWY5</accession>
<evidence type="ECO:0000313" key="5">
    <source>
        <dbReference type="EMBL" id="AMO24516.1"/>
    </source>
</evidence>
<gene>
    <name evidence="5" type="ORF">UC35_18805</name>
</gene>
<dbReference type="EMBL" id="CP010951">
    <property type="protein sequence ID" value="AMO24516.1"/>
    <property type="molecule type" value="Genomic_DNA"/>
</dbReference>
<dbReference type="InterPro" id="IPR032687">
    <property type="entry name" value="AraC-type_N"/>
</dbReference>
<feature type="domain" description="HTH araC/xylS-type" evidence="4">
    <location>
        <begin position="246"/>
        <end position="344"/>
    </location>
</feature>
<keyword evidence="6" id="KW-1185">Reference proteome</keyword>
<evidence type="ECO:0000256" key="1">
    <source>
        <dbReference type="ARBA" id="ARBA00023015"/>
    </source>
</evidence>
<keyword evidence="2" id="KW-0238">DNA-binding</keyword>
<sequence>MSQHVLKRFPLAARPAPDSIPIGTLSGITGVLETLGHDGTALLRRFGIDQRALRDPLAPSSIRLHGRVLLAAIELTGIEHLPLLVGERSQLGNVGPVRALAMNAGTARKALKDLMHYASIWYRGVNLTLEHDQGYAVLGYAAGTEFPGRDALLTAYLAGGIKNLRMILGPDWKASLVRVAHRRPGNLEPFAKLFRVPVLFDQPRHEILFPETDLDRPLGRTDAQLEAFLKRELDALEASVPADFTGQVRRAVESQLLRGNCSNERIASMFGVRRQTLHRQLAEQETTYSAILEESRRRLAAQLLVGTDMSMAEVAAMLGYGTQGNFTRAFIRWFGSTPSAWKRIHHKMARSA</sequence>
<evidence type="ECO:0000256" key="2">
    <source>
        <dbReference type="ARBA" id="ARBA00023125"/>
    </source>
</evidence>
<protein>
    <recommendedName>
        <fullName evidence="4">HTH araC/xylS-type domain-containing protein</fullName>
    </recommendedName>
</protein>
<dbReference type="SUPFAM" id="SSF46689">
    <property type="entry name" value="Homeodomain-like"/>
    <property type="match status" value="1"/>
</dbReference>
<dbReference type="PANTHER" id="PTHR47894">
    <property type="entry name" value="HTH-TYPE TRANSCRIPTIONAL REGULATOR GADX"/>
    <property type="match status" value="1"/>
</dbReference>
<dbReference type="Gene3D" id="1.10.10.60">
    <property type="entry name" value="Homeodomain-like"/>
    <property type="match status" value="1"/>
</dbReference>
<dbReference type="Pfam" id="PF12833">
    <property type="entry name" value="HTH_18"/>
    <property type="match status" value="1"/>
</dbReference>
<dbReference type="GO" id="GO:0005829">
    <property type="term" value="C:cytosol"/>
    <property type="evidence" value="ECO:0007669"/>
    <property type="project" value="TreeGrafter"/>
</dbReference>
<evidence type="ECO:0000256" key="3">
    <source>
        <dbReference type="ARBA" id="ARBA00023163"/>
    </source>
</evidence>
<dbReference type="Pfam" id="PF12625">
    <property type="entry name" value="Arabinose_bd"/>
    <property type="match status" value="1"/>
</dbReference>
<evidence type="ECO:0000313" key="6">
    <source>
        <dbReference type="Proteomes" id="UP000070433"/>
    </source>
</evidence>
<name>A0A127JWY5_9BURK</name>
<dbReference type="AlphaFoldDB" id="A0A127JWY5"/>
<proteinExistence type="predicted"/>
<dbReference type="GO" id="GO:0000976">
    <property type="term" value="F:transcription cis-regulatory region binding"/>
    <property type="evidence" value="ECO:0007669"/>
    <property type="project" value="TreeGrafter"/>
</dbReference>
<keyword evidence="1" id="KW-0805">Transcription regulation</keyword>